<evidence type="ECO:0000256" key="3">
    <source>
        <dbReference type="ARBA" id="ARBA00022676"/>
    </source>
</evidence>
<feature type="transmembrane region" description="Helical" evidence="8">
    <location>
        <begin position="143"/>
        <end position="159"/>
    </location>
</feature>
<evidence type="ECO:0000256" key="4">
    <source>
        <dbReference type="ARBA" id="ARBA00022679"/>
    </source>
</evidence>
<evidence type="ECO:0000256" key="5">
    <source>
        <dbReference type="ARBA" id="ARBA00022692"/>
    </source>
</evidence>
<dbReference type="InterPro" id="IPR050297">
    <property type="entry name" value="LipidA_mod_glycosyltrf_83"/>
</dbReference>
<name>A0A7G5EDF0_9BURK</name>
<dbReference type="Pfam" id="PF13231">
    <property type="entry name" value="PMT_2"/>
    <property type="match status" value="1"/>
</dbReference>
<protein>
    <submittedName>
        <fullName evidence="10">Glycosyltransferase family 39 protein</fullName>
    </submittedName>
</protein>
<keyword evidence="6 8" id="KW-1133">Transmembrane helix</keyword>
<dbReference type="RefSeq" id="WP_182326450.1">
    <property type="nucleotide sequence ID" value="NZ_CP058554.1"/>
</dbReference>
<dbReference type="Proteomes" id="UP000515240">
    <property type="component" value="Chromosome"/>
</dbReference>
<dbReference type="GO" id="GO:0005886">
    <property type="term" value="C:plasma membrane"/>
    <property type="evidence" value="ECO:0007669"/>
    <property type="project" value="UniProtKB-SubCell"/>
</dbReference>
<keyword evidence="11" id="KW-1185">Reference proteome</keyword>
<sequence>MQVLGHLTPSTTEFRMLQNRKSAVNFCLVLIVLLGAFLRIHTATNSVVDAPLRADAGQYYSYAYNLRFNGVYSHEFWTRSNNPEYTPSADAVRSPGYPLFLLAFVEKSPSLKGILQINLAQAALGILSLFLVFGIARKILPGAWSLAPTFLTAISPQLVNVETYILSESLFGFLLLLAVYVCTRYKSEDRSSSTLIVAGFLFGIATLVRPTTQYFLPVLLLYVALASRRQLQWQHYAAIACAFILPSALWMLRNLITLGITSDPTLTINTLVHGHYPGMMYNADPATLGYPYRFDPKIQELSSSVSSALSGIWERVVDQPAQYLQWYLLGKPVEFLSWSDASADQGFFIYPALQSPYLSSKFFIFSYVLMRHTHWIWVALAILASLYLLLKFCKQSNVINATSVLLAFVFIYFIGIHSVGFPIARYNTPILALVFILAFVFLYQLTEKIKSQSATSLEAGIVQK</sequence>
<organism evidence="10 11">
    <name type="scientific">Comamonas piscis</name>
    <dbReference type="NCBI Taxonomy" id="1562974"/>
    <lineage>
        <taxon>Bacteria</taxon>
        <taxon>Pseudomonadati</taxon>
        <taxon>Pseudomonadota</taxon>
        <taxon>Betaproteobacteria</taxon>
        <taxon>Burkholderiales</taxon>
        <taxon>Comamonadaceae</taxon>
        <taxon>Comamonas</taxon>
    </lineage>
</organism>
<dbReference type="AlphaFoldDB" id="A0A7G5EDF0"/>
<evidence type="ECO:0000256" key="1">
    <source>
        <dbReference type="ARBA" id="ARBA00004651"/>
    </source>
</evidence>
<keyword evidence="4 10" id="KW-0808">Transferase</keyword>
<keyword evidence="2" id="KW-1003">Cell membrane</keyword>
<dbReference type="EMBL" id="CP058554">
    <property type="protein sequence ID" value="QMV72025.1"/>
    <property type="molecule type" value="Genomic_DNA"/>
</dbReference>
<dbReference type="InterPro" id="IPR038731">
    <property type="entry name" value="RgtA/B/C-like"/>
</dbReference>
<feature type="domain" description="Glycosyltransferase RgtA/B/C/D-like" evidence="9">
    <location>
        <begin position="113"/>
        <end position="250"/>
    </location>
</feature>
<comment type="subcellular location">
    <subcellularLocation>
        <location evidence="1">Cell membrane</location>
        <topology evidence="1">Multi-pass membrane protein</topology>
    </subcellularLocation>
</comment>
<evidence type="ECO:0000256" key="7">
    <source>
        <dbReference type="ARBA" id="ARBA00023136"/>
    </source>
</evidence>
<feature type="transmembrane region" description="Helical" evidence="8">
    <location>
        <begin position="195"/>
        <end position="216"/>
    </location>
</feature>
<evidence type="ECO:0000256" key="2">
    <source>
        <dbReference type="ARBA" id="ARBA00022475"/>
    </source>
</evidence>
<evidence type="ECO:0000256" key="6">
    <source>
        <dbReference type="ARBA" id="ARBA00022989"/>
    </source>
</evidence>
<reference evidence="10 11" key="1">
    <citation type="journal article" date="2020" name="G3 (Bethesda)">
        <title>CeMbio - The Caenorhabditis elegans Microbiome Resource.</title>
        <authorList>
            <person name="Dirksen P."/>
            <person name="Assie A."/>
            <person name="Zimmermann J."/>
            <person name="Zhang F."/>
            <person name="Tietje A.M."/>
            <person name="Marsh S.A."/>
            <person name="Felix M.A."/>
            <person name="Shapira M."/>
            <person name="Kaleta C."/>
            <person name="Schulenburg H."/>
            <person name="Samuel B."/>
        </authorList>
    </citation>
    <scope>NUCLEOTIDE SEQUENCE [LARGE SCALE GENOMIC DNA]</scope>
    <source>
        <strain evidence="10 11">BIGb0172</strain>
    </source>
</reference>
<evidence type="ECO:0000313" key="11">
    <source>
        <dbReference type="Proteomes" id="UP000515240"/>
    </source>
</evidence>
<dbReference type="PANTHER" id="PTHR33908:SF11">
    <property type="entry name" value="MEMBRANE PROTEIN"/>
    <property type="match status" value="1"/>
</dbReference>
<keyword evidence="5 8" id="KW-0812">Transmembrane</keyword>
<dbReference type="PANTHER" id="PTHR33908">
    <property type="entry name" value="MANNOSYLTRANSFERASE YKCB-RELATED"/>
    <property type="match status" value="1"/>
</dbReference>
<dbReference type="GO" id="GO:0016763">
    <property type="term" value="F:pentosyltransferase activity"/>
    <property type="evidence" value="ECO:0007669"/>
    <property type="project" value="TreeGrafter"/>
</dbReference>
<feature type="transmembrane region" description="Helical" evidence="8">
    <location>
        <begin position="347"/>
        <end position="369"/>
    </location>
</feature>
<feature type="transmembrane region" description="Helical" evidence="8">
    <location>
        <begin position="165"/>
        <end position="183"/>
    </location>
</feature>
<feature type="transmembrane region" description="Helical" evidence="8">
    <location>
        <begin position="236"/>
        <end position="252"/>
    </location>
</feature>
<evidence type="ECO:0000313" key="10">
    <source>
        <dbReference type="EMBL" id="QMV72025.1"/>
    </source>
</evidence>
<accession>A0A7G5EDF0</accession>
<proteinExistence type="predicted"/>
<feature type="transmembrane region" description="Helical" evidence="8">
    <location>
        <begin position="404"/>
        <end position="424"/>
    </location>
</feature>
<dbReference type="KEGG" id="cpis:HS961_03790"/>
<evidence type="ECO:0000256" key="8">
    <source>
        <dbReference type="SAM" id="Phobius"/>
    </source>
</evidence>
<feature type="transmembrane region" description="Helical" evidence="8">
    <location>
        <begin position="114"/>
        <end position="136"/>
    </location>
</feature>
<feature type="transmembrane region" description="Helical" evidence="8">
    <location>
        <begin position="23"/>
        <end position="42"/>
    </location>
</feature>
<feature type="transmembrane region" description="Helical" evidence="8">
    <location>
        <begin position="375"/>
        <end position="392"/>
    </location>
</feature>
<gene>
    <name evidence="10" type="ORF">HS961_03790</name>
</gene>
<dbReference type="GO" id="GO:0009103">
    <property type="term" value="P:lipopolysaccharide biosynthetic process"/>
    <property type="evidence" value="ECO:0007669"/>
    <property type="project" value="UniProtKB-ARBA"/>
</dbReference>
<evidence type="ECO:0000259" key="9">
    <source>
        <dbReference type="Pfam" id="PF13231"/>
    </source>
</evidence>
<feature type="transmembrane region" description="Helical" evidence="8">
    <location>
        <begin position="430"/>
        <end position="446"/>
    </location>
</feature>
<keyword evidence="3" id="KW-0328">Glycosyltransferase</keyword>
<keyword evidence="7 8" id="KW-0472">Membrane</keyword>